<dbReference type="AlphaFoldDB" id="A0A6C0U4Z4"/>
<feature type="transmembrane region" description="Helical" evidence="1">
    <location>
        <begin position="28"/>
        <end position="47"/>
    </location>
</feature>
<organism evidence="2 3">
    <name type="scientific">Kineobactrum salinum</name>
    <dbReference type="NCBI Taxonomy" id="2708301"/>
    <lineage>
        <taxon>Bacteria</taxon>
        <taxon>Pseudomonadati</taxon>
        <taxon>Pseudomonadota</taxon>
        <taxon>Gammaproteobacteria</taxon>
        <taxon>Cellvibrionales</taxon>
        <taxon>Halieaceae</taxon>
        <taxon>Kineobactrum</taxon>
    </lineage>
</organism>
<sequence>MNAQDPLAQLQPLRTPEPVSWWPPAPGWWLLAALLLGLAGWAGWRYWRHYRRNAYRRLALRKLARITQDYAGHQDIGRLLGELNSLLKSVALQVWPRRDIAALNGDRWLQFLRRHAGKATPALPVSLASSAYSPKPQEPEPEQLLLAVEAWLQQHRSAP</sequence>
<name>A0A6C0U4Z4_9GAMM</name>
<dbReference type="RefSeq" id="WP_163496659.1">
    <property type="nucleotide sequence ID" value="NZ_CP048711.1"/>
</dbReference>
<reference evidence="2 3" key="1">
    <citation type="submission" date="2020-02" db="EMBL/GenBank/DDBJ databases">
        <title>Genome sequencing for Kineobactrum sp. M2.</title>
        <authorList>
            <person name="Park S.-J."/>
        </authorList>
    </citation>
    <scope>NUCLEOTIDE SEQUENCE [LARGE SCALE GENOMIC DNA]</scope>
    <source>
        <strain evidence="2 3">M2</strain>
    </source>
</reference>
<keyword evidence="1" id="KW-0472">Membrane</keyword>
<dbReference type="Pfam" id="PF14316">
    <property type="entry name" value="DUF4381"/>
    <property type="match status" value="1"/>
</dbReference>
<dbReference type="KEGG" id="kim:G3T16_19315"/>
<dbReference type="InterPro" id="IPR025489">
    <property type="entry name" value="DUF4381"/>
</dbReference>
<accession>A0A6C0U4Z4</accession>
<gene>
    <name evidence="2" type="ORF">G3T16_19315</name>
</gene>
<keyword evidence="1" id="KW-1133">Transmembrane helix</keyword>
<evidence type="ECO:0000313" key="2">
    <source>
        <dbReference type="EMBL" id="QIB67232.1"/>
    </source>
</evidence>
<dbReference type="EMBL" id="CP048711">
    <property type="protein sequence ID" value="QIB67232.1"/>
    <property type="molecule type" value="Genomic_DNA"/>
</dbReference>
<evidence type="ECO:0000313" key="3">
    <source>
        <dbReference type="Proteomes" id="UP000477680"/>
    </source>
</evidence>
<dbReference type="Proteomes" id="UP000477680">
    <property type="component" value="Chromosome"/>
</dbReference>
<keyword evidence="1" id="KW-0812">Transmembrane</keyword>
<proteinExistence type="predicted"/>
<protein>
    <submittedName>
        <fullName evidence="2">DUF4381 domain-containing protein</fullName>
    </submittedName>
</protein>
<keyword evidence="3" id="KW-1185">Reference proteome</keyword>
<evidence type="ECO:0000256" key="1">
    <source>
        <dbReference type="SAM" id="Phobius"/>
    </source>
</evidence>